<keyword evidence="2" id="KW-0472">Membrane</keyword>
<feature type="region of interest" description="Disordered" evidence="1">
    <location>
        <begin position="1"/>
        <end position="229"/>
    </location>
</feature>
<reference evidence="3 4" key="1">
    <citation type="submission" date="2016-11" db="EMBL/GenBank/DDBJ databases">
        <authorList>
            <person name="Jaros S."/>
            <person name="Januszkiewicz K."/>
            <person name="Wedrychowicz H."/>
        </authorList>
    </citation>
    <scope>NUCLEOTIDE SEQUENCE [LARGE SCALE GENOMIC DNA]</scope>
    <source>
        <strain evidence="3 4">CGMCC 4.5723</strain>
    </source>
</reference>
<feature type="compositionally biased region" description="Pro residues" evidence="1">
    <location>
        <begin position="206"/>
        <end position="226"/>
    </location>
</feature>
<keyword evidence="2" id="KW-0812">Transmembrane</keyword>
<sequence>MSLPPSSPDPSRPPGGPVPPPGGPPPGGDQGTPPGQAPSGPQPGGDPAHGAVPAAGAPSGPQPGGNPSYGGVPSGPQSGGNPSYGGVPSGPQSGGNPSYGGVPSGPQSGGNPSYGGVPSGPQSGGNPSYGGVPSGPQSGGNPSYGGVPSGPQSGGNPSYGGAPSGPQTGGNPPYGGAPTGGAYSGGVPGGPGVPPGPGGPAGPGGPFGPPGGPGAPFGPPPPPPPRRLGLFSSPTALHTAALNATGTGAGYLRIKRWPFFAAALAVTLVLLVAAAVLGAADNLLLWTPLLLVWFLAAAVHGLFAGRAHDERILAQGGTPPRSALPYLTAGGLAVALVVSLTGVWQLGEWRLRVADAAHARGDCGPSEAVAAYESVEDFFQLSFSSSLMDRARAGIAACGLLERAQGDVDAEDYEQALDSYATYFEHPAARWQDTDGEVADIHFSYAADLLENADAAFGGEVTPEYTEDVRRAHEVFAIIPVDYEGTEAAGRVPEALVDLYDTGTNRLGSQWCVGLDQIDLLADLDWAAAPDIPDRIAEERPEAALECGWESVDSQEFDQADAMVEILEAEYADYEADDVEKMVTHIGAGRIEQEMDLLTVVGDTSLDTTPTGGSGNDKFVFEIVNHSPHELRFLYVGPDKVHGEVTAAPCDDCDSYPPDSPPSYDSCFGEGETLKVELDPGEYRIVVANSDSLFTRPMHGTVKLGGGDLSESCYYVTTGL</sequence>
<feature type="compositionally biased region" description="Low complexity" evidence="1">
    <location>
        <begin position="31"/>
        <end position="71"/>
    </location>
</feature>
<evidence type="ECO:0000256" key="2">
    <source>
        <dbReference type="SAM" id="Phobius"/>
    </source>
</evidence>
<proteinExistence type="predicted"/>
<dbReference type="STRING" id="758803.SAMN05421803_12412"/>
<gene>
    <name evidence="3" type="ORF">SAMN05421803_12412</name>
</gene>
<evidence type="ECO:0000313" key="4">
    <source>
        <dbReference type="Proteomes" id="UP000184452"/>
    </source>
</evidence>
<protein>
    <submittedName>
        <fullName evidence="3">Uncharacterized protein</fullName>
    </submittedName>
</protein>
<feature type="compositionally biased region" description="Pro residues" evidence="1">
    <location>
        <begin position="191"/>
        <end position="200"/>
    </location>
</feature>
<feature type="compositionally biased region" description="Pro residues" evidence="1">
    <location>
        <begin position="1"/>
        <end position="27"/>
    </location>
</feature>
<keyword evidence="2" id="KW-1133">Transmembrane helix</keyword>
<accession>A0A1M6TLQ2</accession>
<feature type="transmembrane region" description="Helical" evidence="2">
    <location>
        <begin position="257"/>
        <end position="277"/>
    </location>
</feature>
<dbReference type="Proteomes" id="UP000184452">
    <property type="component" value="Unassembled WGS sequence"/>
</dbReference>
<feature type="compositionally biased region" description="Gly residues" evidence="1">
    <location>
        <begin position="177"/>
        <end position="190"/>
    </location>
</feature>
<keyword evidence="4" id="KW-1185">Reference proteome</keyword>
<feature type="transmembrane region" description="Helical" evidence="2">
    <location>
        <begin position="283"/>
        <end position="303"/>
    </location>
</feature>
<evidence type="ECO:0000313" key="3">
    <source>
        <dbReference type="EMBL" id="SHK57826.1"/>
    </source>
</evidence>
<feature type="transmembrane region" description="Helical" evidence="2">
    <location>
        <begin position="324"/>
        <end position="344"/>
    </location>
</feature>
<name>A0A1M6TLQ2_9ACTN</name>
<evidence type="ECO:0000256" key="1">
    <source>
        <dbReference type="SAM" id="MobiDB-lite"/>
    </source>
</evidence>
<dbReference type="AlphaFoldDB" id="A0A1M6TLQ2"/>
<dbReference type="EMBL" id="FQZK01000024">
    <property type="protein sequence ID" value="SHK57826.1"/>
    <property type="molecule type" value="Genomic_DNA"/>
</dbReference>
<organism evidence="3 4">
    <name type="scientific">Nocardiopsis flavescens</name>
    <dbReference type="NCBI Taxonomy" id="758803"/>
    <lineage>
        <taxon>Bacteria</taxon>
        <taxon>Bacillati</taxon>
        <taxon>Actinomycetota</taxon>
        <taxon>Actinomycetes</taxon>
        <taxon>Streptosporangiales</taxon>
        <taxon>Nocardiopsidaceae</taxon>
        <taxon>Nocardiopsis</taxon>
    </lineage>
</organism>